<gene>
    <name evidence="1" type="ORF">HHI36_002427</name>
</gene>
<dbReference type="Proteomes" id="UP001516400">
    <property type="component" value="Unassembled WGS sequence"/>
</dbReference>
<proteinExistence type="predicted"/>
<evidence type="ECO:0000313" key="1">
    <source>
        <dbReference type="EMBL" id="KAL3287971.1"/>
    </source>
</evidence>
<organism evidence="1 2">
    <name type="scientific">Cryptolaemus montrouzieri</name>
    <dbReference type="NCBI Taxonomy" id="559131"/>
    <lineage>
        <taxon>Eukaryota</taxon>
        <taxon>Metazoa</taxon>
        <taxon>Ecdysozoa</taxon>
        <taxon>Arthropoda</taxon>
        <taxon>Hexapoda</taxon>
        <taxon>Insecta</taxon>
        <taxon>Pterygota</taxon>
        <taxon>Neoptera</taxon>
        <taxon>Endopterygota</taxon>
        <taxon>Coleoptera</taxon>
        <taxon>Polyphaga</taxon>
        <taxon>Cucujiformia</taxon>
        <taxon>Coccinelloidea</taxon>
        <taxon>Coccinellidae</taxon>
        <taxon>Scymninae</taxon>
        <taxon>Scymnini</taxon>
        <taxon>Cryptolaemus</taxon>
    </lineage>
</organism>
<protein>
    <submittedName>
        <fullName evidence="1">Uncharacterized protein</fullName>
    </submittedName>
</protein>
<accession>A0ABD2PAF7</accession>
<comment type="caution">
    <text evidence="1">The sequence shown here is derived from an EMBL/GenBank/DDBJ whole genome shotgun (WGS) entry which is preliminary data.</text>
</comment>
<name>A0ABD2PAF7_9CUCU</name>
<dbReference type="AlphaFoldDB" id="A0ABD2PAF7"/>
<reference evidence="1 2" key="1">
    <citation type="journal article" date="2021" name="BMC Biol.">
        <title>Horizontally acquired antibacterial genes associated with adaptive radiation of ladybird beetles.</title>
        <authorList>
            <person name="Li H.S."/>
            <person name="Tang X.F."/>
            <person name="Huang Y.H."/>
            <person name="Xu Z.Y."/>
            <person name="Chen M.L."/>
            <person name="Du X.Y."/>
            <person name="Qiu B.Y."/>
            <person name="Chen P.T."/>
            <person name="Zhang W."/>
            <person name="Slipinski A."/>
            <person name="Escalona H.E."/>
            <person name="Waterhouse R.M."/>
            <person name="Zwick A."/>
            <person name="Pang H."/>
        </authorList>
    </citation>
    <scope>NUCLEOTIDE SEQUENCE [LARGE SCALE GENOMIC DNA]</scope>
    <source>
        <strain evidence="1">SYSU2018</strain>
    </source>
</reference>
<sequence>MEGEYSTTSSDGEEEIEAVAAFVILDEENRRKRRTWVHEINTKREKLGEYHKLVPELRKDPKRFHMYFRMSIEKFDYLHELIEDHLQKENAQLRKAISTAERLTVCVR</sequence>
<evidence type="ECO:0000313" key="2">
    <source>
        <dbReference type="Proteomes" id="UP001516400"/>
    </source>
</evidence>
<keyword evidence="2" id="KW-1185">Reference proteome</keyword>
<dbReference type="EMBL" id="JABFTP020000185">
    <property type="protein sequence ID" value="KAL3287971.1"/>
    <property type="molecule type" value="Genomic_DNA"/>
</dbReference>